<gene>
    <name evidence="7" type="ORF">SAMN05444406_11318</name>
</gene>
<feature type="transmembrane region" description="Helical" evidence="6">
    <location>
        <begin position="318"/>
        <end position="343"/>
    </location>
</feature>
<dbReference type="PANTHER" id="PTHR21716">
    <property type="entry name" value="TRANSMEMBRANE PROTEIN"/>
    <property type="match status" value="1"/>
</dbReference>
<dbReference type="AlphaFoldDB" id="A0A1I5VXE8"/>
<dbReference type="GO" id="GO:0055085">
    <property type="term" value="P:transmembrane transport"/>
    <property type="evidence" value="ECO:0007669"/>
    <property type="project" value="TreeGrafter"/>
</dbReference>
<comment type="subcellular location">
    <subcellularLocation>
        <location evidence="1">Membrane</location>
        <topology evidence="1">Multi-pass membrane protein</topology>
    </subcellularLocation>
</comment>
<sequence>MVSISPRYKRYLKSIAWIVLVLLLVLLLLIKVIPYVAPFVVALFITFIIERPVSFLTTKLKLPRGTAVGIVLLFFTLITGGIVILIFSELVNEIWRLTREIPSAQVVREYVDTLLGRVQNLYLSLPAELERTIRDSLGSVVGSISVFLQSLLNYLLDMVKFLPQLFLFIVISLVSSFFMSRDREKISRFVYKQIPEGWRNKVRTVKEDLFAALMGFIKAQSILISVTFIELLIGYSLIGVKYVFSLALITAVVDALPVLGTGTILIPAAAINLIMGNVPKALAFIALYIVILIVRQFLEPKVVGQSLGLHPLVTLISIYVGLQLFGIIGLFLGPIIVAIIKALQKARILPQWKA</sequence>
<accession>A0A1I5VXE8</accession>
<dbReference type="InterPro" id="IPR002549">
    <property type="entry name" value="AI-2E-like"/>
</dbReference>
<evidence type="ECO:0000256" key="1">
    <source>
        <dbReference type="ARBA" id="ARBA00004141"/>
    </source>
</evidence>
<evidence type="ECO:0000256" key="2">
    <source>
        <dbReference type="ARBA" id="ARBA00009773"/>
    </source>
</evidence>
<dbReference type="GO" id="GO:0016020">
    <property type="term" value="C:membrane"/>
    <property type="evidence" value="ECO:0007669"/>
    <property type="project" value="UniProtKB-SubCell"/>
</dbReference>
<keyword evidence="5 6" id="KW-0472">Membrane</keyword>
<feature type="transmembrane region" description="Helical" evidence="6">
    <location>
        <begin position="281"/>
        <end position="298"/>
    </location>
</feature>
<evidence type="ECO:0000256" key="3">
    <source>
        <dbReference type="ARBA" id="ARBA00022692"/>
    </source>
</evidence>
<dbReference type="InterPro" id="IPR014227">
    <property type="entry name" value="YtvI-like"/>
</dbReference>
<dbReference type="EMBL" id="FOXR01000013">
    <property type="protein sequence ID" value="SFQ12204.1"/>
    <property type="molecule type" value="Genomic_DNA"/>
</dbReference>
<dbReference type="Proteomes" id="UP000198577">
    <property type="component" value="Unassembled WGS sequence"/>
</dbReference>
<reference evidence="7 8" key="1">
    <citation type="submission" date="2016-10" db="EMBL/GenBank/DDBJ databases">
        <authorList>
            <person name="de Groot N.N."/>
        </authorList>
    </citation>
    <scope>NUCLEOTIDE SEQUENCE [LARGE SCALE GENOMIC DNA]</scope>
    <source>
        <strain evidence="7 8">DSM 20678</strain>
    </source>
</reference>
<evidence type="ECO:0000313" key="7">
    <source>
        <dbReference type="EMBL" id="SFQ12204.1"/>
    </source>
</evidence>
<name>A0A1I5VXE8_9FIRM</name>
<feature type="transmembrane region" description="Helical" evidence="6">
    <location>
        <begin position="161"/>
        <end position="179"/>
    </location>
</feature>
<keyword evidence="3 6" id="KW-0812">Transmembrane</keyword>
<feature type="transmembrane region" description="Helical" evidence="6">
    <location>
        <begin position="12"/>
        <end position="30"/>
    </location>
</feature>
<keyword evidence="8" id="KW-1185">Reference proteome</keyword>
<dbReference type="STRING" id="937334.SAMN05444406_11318"/>
<dbReference type="NCBIfam" id="TIGR02872">
    <property type="entry name" value="spore_ytvI"/>
    <property type="match status" value="1"/>
</dbReference>
<comment type="similarity">
    <text evidence="2">Belongs to the autoinducer-2 exporter (AI-2E) (TC 2.A.86) family.</text>
</comment>
<organism evidence="7 8">
    <name type="scientific">Caldicoprobacter faecalis</name>
    <dbReference type="NCBI Taxonomy" id="937334"/>
    <lineage>
        <taxon>Bacteria</taxon>
        <taxon>Bacillati</taxon>
        <taxon>Bacillota</taxon>
        <taxon>Clostridia</taxon>
        <taxon>Caldicoprobacterales</taxon>
        <taxon>Caldicoprobacteraceae</taxon>
        <taxon>Caldicoprobacter</taxon>
    </lineage>
</organism>
<dbReference type="Pfam" id="PF01594">
    <property type="entry name" value="AI-2E_transport"/>
    <property type="match status" value="1"/>
</dbReference>
<proteinExistence type="inferred from homology"/>
<dbReference type="PANTHER" id="PTHR21716:SF68">
    <property type="entry name" value="TRANSPORT PROTEIN YTVI-RELATED"/>
    <property type="match status" value="1"/>
</dbReference>
<protein>
    <submittedName>
        <fullName evidence="7">Sporulation integral membrane protein YtvI</fullName>
    </submittedName>
</protein>
<feature type="transmembrane region" description="Helical" evidence="6">
    <location>
        <begin position="209"/>
        <end position="238"/>
    </location>
</feature>
<evidence type="ECO:0000313" key="8">
    <source>
        <dbReference type="Proteomes" id="UP000198577"/>
    </source>
</evidence>
<evidence type="ECO:0000256" key="5">
    <source>
        <dbReference type="ARBA" id="ARBA00023136"/>
    </source>
</evidence>
<evidence type="ECO:0000256" key="6">
    <source>
        <dbReference type="SAM" id="Phobius"/>
    </source>
</evidence>
<evidence type="ECO:0000256" key="4">
    <source>
        <dbReference type="ARBA" id="ARBA00022989"/>
    </source>
</evidence>
<feature type="transmembrane region" description="Helical" evidence="6">
    <location>
        <begin position="244"/>
        <end position="269"/>
    </location>
</feature>
<feature type="transmembrane region" description="Helical" evidence="6">
    <location>
        <begin position="65"/>
        <end position="87"/>
    </location>
</feature>
<dbReference type="RefSeq" id="WP_025748188.1">
    <property type="nucleotide sequence ID" value="NZ_FOXR01000013.1"/>
</dbReference>
<keyword evidence="4 6" id="KW-1133">Transmembrane helix</keyword>
<dbReference type="OrthoDB" id="9774361at2"/>